<comment type="similarity">
    <text evidence="2">Belongs to the bacterial PQQ dehydrogenase family.</text>
</comment>
<dbReference type="PANTHER" id="PTHR32303:SF4">
    <property type="entry name" value="QUINOPROTEIN GLUCOSE DEHYDROGENASE"/>
    <property type="match status" value="1"/>
</dbReference>
<dbReference type="Proteomes" id="UP001207337">
    <property type="component" value="Unassembled WGS sequence"/>
</dbReference>
<sequence>MDRTYQSWEVRGGDAASIRYSSLDQVDTTNVDQLQQIWSYSTEDADTAKNSQIQANAIVIDQTLYATSPGLKVFALDAATGEEQWVFNPFPDSTDIVHWLNVNRGVTYWEDGEDQRILFTAGPELYALDAKTGTLVESFGDKGKASLKQGLGERAEDLSVTATSPGVIFEDLIIIGSRVSEGDNAAPGGIRAFNVRTGELAWTFHTIPRPGEFGYESWDDPDAWKRIGGANSWAGMSVDNERGIVYIPTGSASPDFYGGDRKGKNLFANTLLALDAATGDRVWHYQTIHHDLWDRDLPSPPALVTVTHEGEEIDAVAQTTKSGFLFLFDRETGEPLFPVEEVEVPTNSNLDGEEVWPTQPMPTKPEPFVRQHMDTTDINPYVSQEVQAELKKQLLSLNSDHMFAPPSLRGTLMFPGFDGGAEWGGSAFDPETGVLYVNSNEVPWIMTMVPTDQYGDTTSYSGQKSSFLAGEKAYMTNCMSCHGPDREGGGNNPSLVDVEERYSPEELFDLIESGRRMMPGFAHLSESKKKAIINFIIGDEFYQVEEVSDKEEVTDEENSSPYVMAGYKKFRRPEGYPANSPPWGTLNAINLNTGEHEWGIPLGEYPDLRERGIAPTGTENYGGPVVTAGGLVFIAATLDEKIRAFDKQTGELLWEHDLPAAGFATPSVYEIDGKQYLVIACGGGKLGATSGDEYVAFVLPDSML</sequence>
<comment type="cofactor">
    <cofactor evidence="1">
        <name>pyrroloquinoline quinone</name>
        <dbReference type="ChEBI" id="CHEBI:58442"/>
    </cofactor>
</comment>
<evidence type="ECO:0000313" key="10">
    <source>
        <dbReference type="EMBL" id="MCW9713762.1"/>
    </source>
</evidence>
<keyword evidence="3 8" id="KW-0349">Heme</keyword>
<dbReference type="Gene3D" id="1.10.760.10">
    <property type="entry name" value="Cytochrome c-like domain"/>
    <property type="match status" value="1"/>
</dbReference>
<dbReference type="InterPro" id="IPR009056">
    <property type="entry name" value="Cyt_c-like_dom"/>
</dbReference>
<dbReference type="Pfam" id="PF01011">
    <property type="entry name" value="PQQ"/>
    <property type="match status" value="2"/>
</dbReference>
<evidence type="ECO:0000256" key="2">
    <source>
        <dbReference type="ARBA" id="ARBA00008156"/>
    </source>
</evidence>
<dbReference type="SMART" id="SM00564">
    <property type="entry name" value="PQQ"/>
    <property type="match status" value="5"/>
</dbReference>
<dbReference type="SUPFAM" id="SSF50998">
    <property type="entry name" value="Quinoprotein alcohol dehydrogenase-like"/>
    <property type="match status" value="1"/>
</dbReference>
<keyword evidence="7 8" id="KW-0408">Iron</keyword>
<evidence type="ECO:0000313" key="11">
    <source>
        <dbReference type="Proteomes" id="UP001207337"/>
    </source>
</evidence>
<protein>
    <submittedName>
        <fullName evidence="10">PQQ-binding-like beta-propeller repeat protein</fullName>
    </submittedName>
</protein>
<evidence type="ECO:0000256" key="7">
    <source>
        <dbReference type="ARBA" id="ARBA00023004"/>
    </source>
</evidence>
<dbReference type="CDD" id="cd10280">
    <property type="entry name" value="PQQ_mGDH"/>
    <property type="match status" value="1"/>
</dbReference>
<accession>A0ABT3Q0W4</accession>
<evidence type="ECO:0000256" key="4">
    <source>
        <dbReference type="ARBA" id="ARBA00022723"/>
    </source>
</evidence>
<gene>
    <name evidence="10" type="ORF">LQ318_12690</name>
</gene>
<evidence type="ECO:0000259" key="9">
    <source>
        <dbReference type="PROSITE" id="PS51007"/>
    </source>
</evidence>
<keyword evidence="5" id="KW-0732">Signal</keyword>
<dbReference type="InterPro" id="IPR017511">
    <property type="entry name" value="PQQ_mDH"/>
</dbReference>
<feature type="domain" description="Cytochrome c" evidence="9">
    <location>
        <begin position="465"/>
        <end position="540"/>
    </location>
</feature>
<dbReference type="EMBL" id="JAJNDC010000003">
    <property type="protein sequence ID" value="MCW9713762.1"/>
    <property type="molecule type" value="Genomic_DNA"/>
</dbReference>
<keyword evidence="6" id="KW-0560">Oxidoreductase</keyword>
<evidence type="ECO:0000256" key="3">
    <source>
        <dbReference type="ARBA" id="ARBA00022617"/>
    </source>
</evidence>
<evidence type="ECO:0000256" key="6">
    <source>
        <dbReference type="ARBA" id="ARBA00023002"/>
    </source>
</evidence>
<name>A0ABT3Q0W4_9BACT</name>
<reference evidence="10 11" key="1">
    <citation type="submission" date="2021-11" db="EMBL/GenBank/DDBJ databases">
        <title>Aliifidinibius sp. nov., a new bacterium isolated from saline soil.</title>
        <authorList>
            <person name="Galisteo C."/>
            <person name="De La Haba R."/>
            <person name="Sanchez-Porro C."/>
            <person name="Ventosa A."/>
        </authorList>
    </citation>
    <scope>NUCLEOTIDE SEQUENCE [LARGE SCALE GENOMIC DNA]</scope>
    <source>
        <strain evidence="10 11">KACC 190600</strain>
    </source>
</reference>
<dbReference type="Gene3D" id="2.140.10.10">
    <property type="entry name" value="Quinoprotein alcohol dehydrogenase-like superfamily"/>
    <property type="match status" value="2"/>
</dbReference>
<dbReference type="InterPro" id="IPR002372">
    <property type="entry name" value="PQQ_rpt_dom"/>
</dbReference>
<dbReference type="RefSeq" id="WP_265790680.1">
    <property type="nucleotide sequence ID" value="NZ_BAABRS010000003.1"/>
</dbReference>
<dbReference type="Pfam" id="PF13442">
    <property type="entry name" value="Cytochrome_CBB3"/>
    <property type="match status" value="1"/>
</dbReference>
<evidence type="ECO:0000256" key="5">
    <source>
        <dbReference type="ARBA" id="ARBA00022729"/>
    </source>
</evidence>
<dbReference type="InterPro" id="IPR018391">
    <property type="entry name" value="PQQ_b-propeller_rpt"/>
</dbReference>
<organism evidence="10 11">
    <name type="scientific">Fodinibius salicampi</name>
    <dbReference type="NCBI Taxonomy" id="1920655"/>
    <lineage>
        <taxon>Bacteria</taxon>
        <taxon>Pseudomonadati</taxon>
        <taxon>Balneolota</taxon>
        <taxon>Balneolia</taxon>
        <taxon>Balneolales</taxon>
        <taxon>Balneolaceae</taxon>
        <taxon>Fodinibius</taxon>
    </lineage>
</organism>
<keyword evidence="4 8" id="KW-0479">Metal-binding</keyword>
<dbReference type="SUPFAM" id="SSF46626">
    <property type="entry name" value="Cytochrome c"/>
    <property type="match status" value="1"/>
</dbReference>
<comment type="caution">
    <text evidence="10">The sequence shown here is derived from an EMBL/GenBank/DDBJ whole genome shotgun (WGS) entry which is preliminary data.</text>
</comment>
<proteinExistence type="inferred from homology"/>
<keyword evidence="11" id="KW-1185">Reference proteome</keyword>
<dbReference type="PANTHER" id="PTHR32303">
    <property type="entry name" value="QUINOPROTEIN ALCOHOL DEHYDROGENASE (CYTOCHROME C)"/>
    <property type="match status" value="1"/>
</dbReference>
<dbReference type="InterPro" id="IPR036909">
    <property type="entry name" value="Cyt_c-like_dom_sf"/>
</dbReference>
<evidence type="ECO:0000256" key="1">
    <source>
        <dbReference type="ARBA" id="ARBA00001931"/>
    </source>
</evidence>
<dbReference type="PROSITE" id="PS51007">
    <property type="entry name" value="CYTC"/>
    <property type="match status" value="1"/>
</dbReference>
<evidence type="ECO:0000256" key="8">
    <source>
        <dbReference type="PROSITE-ProRule" id="PRU00433"/>
    </source>
</evidence>
<dbReference type="InterPro" id="IPR011047">
    <property type="entry name" value="Quinoprotein_ADH-like_sf"/>
</dbReference>